<dbReference type="Pfam" id="PF01229">
    <property type="entry name" value="Glyco_hydro_39"/>
    <property type="match status" value="1"/>
</dbReference>
<evidence type="ECO:0000256" key="4">
    <source>
        <dbReference type="SAM" id="MobiDB-lite"/>
    </source>
</evidence>
<feature type="domain" description="Glycosyl hydrolases family 39 N-terminal catalytic" evidence="5">
    <location>
        <begin position="116"/>
        <end position="544"/>
    </location>
</feature>
<evidence type="ECO:0000256" key="1">
    <source>
        <dbReference type="ARBA" id="ARBA00008875"/>
    </source>
</evidence>
<protein>
    <submittedName>
        <fullName evidence="6">Glycoside hydrolase</fullName>
    </submittedName>
</protein>
<sequence length="585" mass="64274">MTPRERQSPDVSFTAEVNPGVGLDKSSFPHAAPSDPNAPHVRAAEVSIDAAVDRGALARIWESIGYDEINWTYTPTGRSLLGRFGELSDKGFHVRPHYVFCSGTGFGIPHWGTGNVFHLDADGNAFYDFTIADQVYDAIVESGNHVLVELAFTPRDLVPDHAAELEVVPSPTVYSNYEAGAWGYPPKDYAAWGDLIAAHAQHCLDRYGADEVDTWLWELWNEPDIFYWRGTPEEFYELYSVTAAAVRRVLPTAKVGGPAVTGSGAEFLRGFLAHTSARKDPLDFVSFHTKGSAFRPWRVYGPTGGPAPEQQSPSAHKMLFEIRTLSRVIEEFPEYHGLPAIVDECDAGVPAHYSVYDNANFRFQNTEYYPVFQVKLMKKILDLNASETVQVEQATSWSFYFEGERYFEGTRAFLTAGGVEKPFLNAYRALARLGERRIEAGSDAAHPVTALDDCGGASMPEEVDVLASRGADGTVAALVWRHTDDQYHADGTEAAVNVNITGLDGSSYTLWHYRIDATHSNAHTIWEGLGSPQLPTEDQLAAIKARQGLEEFEAALDVTPVDGAAQVALSLPLPSVSLLVWEPKA</sequence>
<accession>A0ABS7SF19</accession>
<dbReference type="InterPro" id="IPR049166">
    <property type="entry name" value="GH39_cat"/>
</dbReference>
<feature type="region of interest" description="Disordered" evidence="4">
    <location>
        <begin position="1"/>
        <end position="40"/>
    </location>
</feature>
<evidence type="ECO:0000313" key="7">
    <source>
        <dbReference type="Proteomes" id="UP000826651"/>
    </source>
</evidence>
<keyword evidence="3" id="KW-0326">Glycosidase</keyword>
<dbReference type="PANTHER" id="PTHR12631:SF10">
    <property type="entry name" value="BETA-XYLOSIDASE-LIKE PROTEIN-RELATED"/>
    <property type="match status" value="1"/>
</dbReference>
<evidence type="ECO:0000313" key="6">
    <source>
        <dbReference type="EMBL" id="MBZ2198946.1"/>
    </source>
</evidence>
<proteinExistence type="inferred from homology"/>
<dbReference type="PANTHER" id="PTHR12631">
    <property type="entry name" value="ALPHA-L-IDURONIDASE"/>
    <property type="match status" value="1"/>
</dbReference>
<evidence type="ECO:0000256" key="3">
    <source>
        <dbReference type="ARBA" id="ARBA00023295"/>
    </source>
</evidence>
<keyword evidence="2 6" id="KW-0378">Hydrolase</keyword>
<comment type="caution">
    <text evidence="6">The sequence shown here is derived from an EMBL/GenBank/DDBJ whole genome shotgun (WGS) entry which is preliminary data.</text>
</comment>
<name>A0ABS7SF19_9MICO</name>
<dbReference type="GO" id="GO:0016787">
    <property type="term" value="F:hydrolase activity"/>
    <property type="evidence" value="ECO:0007669"/>
    <property type="project" value="UniProtKB-KW"/>
</dbReference>
<dbReference type="SUPFAM" id="SSF51445">
    <property type="entry name" value="(Trans)glycosidases"/>
    <property type="match status" value="1"/>
</dbReference>
<dbReference type="InterPro" id="IPR051923">
    <property type="entry name" value="Glycosyl_Hydrolase_39"/>
</dbReference>
<evidence type="ECO:0000259" key="5">
    <source>
        <dbReference type="Pfam" id="PF01229"/>
    </source>
</evidence>
<gene>
    <name evidence="6" type="ORF">KCQ71_22555</name>
</gene>
<dbReference type="InterPro" id="IPR017853">
    <property type="entry name" value="GH"/>
</dbReference>
<dbReference type="Gene3D" id="3.20.20.80">
    <property type="entry name" value="Glycosidases"/>
    <property type="match status" value="1"/>
</dbReference>
<dbReference type="Proteomes" id="UP000826651">
    <property type="component" value="Unassembled WGS sequence"/>
</dbReference>
<dbReference type="SUPFAM" id="SSF51011">
    <property type="entry name" value="Glycosyl hydrolase domain"/>
    <property type="match status" value="1"/>
</dbReference>
<dbReference type="Gene3D" id="2.60.40.1500">
    <property type="entry name" value="Glycosyl hydrolase domain, family 39"/>
    <property type="match status" value="1"/>
</dbReference>
<evidence type="ECO:0000256" key="2">
    <source>
        <dbReference type="ARBA" id="ARBA00022801"/>
    </source>
</evidence>
<comment type="similarity">
    <text evidence="1">Belongs to the glycosyl hydrolase 39 family.</text>
</comment>
<dbReference type="EMBL" id="JAGSHT010000022">
    <property type="protein sequence ID" value="MBZ2198946.1"/>
    <property type="molecule type" value="Genomic_DNA"/>
</dbReference>
<reference evidence="6 7" key="1">
    <citation type="submission" date="2021-04" db="EMBL/GenBank/DDBJ databases">
        <title>Ruania sp. nov., isolated from sandy soil of mangrove forest.</title>
        <authorList>
            <person name="Ge X."/>
            <person name="Huang R."/>
            <person name="Liu W."/>
        </authorList>
    </citation>
    <scope>NUCLEOTIDE SEQUENCE [LARGE SCALE GENOMIC DNA]</scope>
    <source>
        <strain evidence="6 7">N2-46</strain>
    </source>
</reference>
<keyword evidence="7" id="KW-1185">Reference proteome</keyword>
<organism evidence="6 7">
    <name type="scientific">Occultella gossypii</name>
    <dbReference type="NCBI Taxonomy" id="2800820"/>
    <lineage>
        <taxon>Bacteria</taxon>
        <taxon>Bacillati</taxon>
        <taxon>Actinomycetota</taxon>
        <taxon>Actinomycetes</taxon>
        <taxon>Micrococcales</taxon>
        <taxon>Ruaniaceae</taxon>
        <taxon>Occultella</taxon>
    </lineage>
</organism>